<organism evidence="6 7">
    <name type="scientific">Labrys wisconsinensis</name>
    <dbReference type="NCBI Taxonomy" id="425677"/>
    <lineage>
        <taxon>Bacteria</taxon>
        <taxon>Pseudomonadati</taxon>
        <taxon>Pseudomonadota</taxon>
        <taxon>Alphaproteobacteria</taxon>
        <taxon>Hyphomicrobiales</taxon>
        <taxon>Xanthobacteraceae</taxon>
        <taxon>Labrys</taxon>
    </lineage>
</organism>
<name>A0ABU0JKT8_9HYPH</name>
<feature type="domain" description="HTH lacI-type" evidence="5">
    <location>
        <begin position="9"/>
        <end position="63"/>
    </location>
</feature>
<dbReference type="GO" id="GO:0003677">
    <property type="term" value="F:DNA binding"/>
    <property type="evidence" value="ECO:0007669"/>
    <property type="project" value="UniProtKB-KW"/>
</dbReference>
<comment type="caution">
    <text evidence="6">The sequence shown here is derived from an EMBL/GenBank/DDBJ whole genome shotgun (WGS) entry which is preliminary data.</text>
</comment>
<dbReference type="Proteomes" id="UP001242480">
    <property type="component" value="Unassembled WGS sequence"/>
</dbReference>
<dbReference type="SMART" id="SM00354">
    <property type="entry name" value="HTH_LACI"/>
    <property type="match status" value="1"/>
</dbReference>
<evidence type="ECO:0000256" key="3">
    <source>
        <dbReference type="ARBA" id="ARBA00023125"/>
    </source>
</evidence>
<dbReference type="SUPFAM" id="SSF53822">
    <property type="entry name" value="Periplasmic binding protein-like I"/>
    <property type="match status" value="1"/>
</dbReference>
<evidence type="ECO:0000259" key="5">
    <source>
        <dbReference type="PROSITE" id="PS50932"/>
    </source>
</evidence>
<dbReference type="InterPro" id="IPR010982">
    <property type="entry name" value="Lambda_DNA-bd_dom_sf"/>
</dbReference>
<dbReference type="InterPro" id="IPR028082">
    <property type="entry name" value="Peripla_BP_I"/>
</dbReference>
<dbReference type="EMBL" id="JAUSVX010000018">
    <property type="protein sequence ID" value="MDQ0473879.1"/>
    <property type="molecule type" value="Genomic_DNA"/>
</dbReference>
<gene>
    <name evidence="6" type="ORF">QO011_006915</name>
</gene>
<dbReference type="Gene3D" id="3.40.50.2300">
    <property type="match status" value="2"/>
</dbReference>
<evidence type="ECO:0000256" key="1">
    <source>
        <dbReference type="ARBA" id="ARBA00022491"/>
    </source>
</evidence>
<evidence type="ECO:0000313" key="6">
    <source>
        <dbReference type="EMBL" id="MDQ0473879.1"/>
    </source>
</evidence>
<evidence type="ECO:0000256" key="2">
    <source>
        <dbReference type="ARBA" id="ARBA00023015"/>
    </source>
</evidence>
<sequence length="337" mass="36197">MGMGGKKYASSTDVARLAGVSQSAVSRTYRPGASVSEETRRKVMAAAAELDYRPSLIPRIMLTHRSNLVAIVIGGMYNPFYSAVLEGFTVKLQESGHQVLLVHVDSGHSLDAVIPKLASYRVDAIVSALAILSPQSAEELARFKIPVISFNTPVKNEWVSSVCCDNAGSARILADLFLARGGRRFGYISGPPASPANLERFAGFREGLAAHGITDIATATADFRYEGGFRAALEMFARPERPDAVFCANDLVAIGAIDALRQQIGLRVPEDVLIAGFDDIPSASWAGYDLTTFVHDGPRMVDEALSILRAAETAHAPVGEVRVVVPARLVERGTTRR</sequence>
<keyword evidence="4" id="KW-0804">Transcription</keyword>
<dbReference type="Pfam" id="PF00356">
    <property type="entry name" value="LacI"/>
    <property type="match status" value="1"/>
</dbReference>
<keyword evidence="7" id="KW-1185">Reference proteome</keyword>
<dbReference type="InterPro" id="IPR000843">
    <property type="entry name" value="HTH_LacI"/>
</dbReference>
<dbReference type="SUPFAM" id="SSF47413">
    <property type="entry name" value="lambda repressor-like DNA-binding domains"/>
    <property type="match status" value="1"/>
</dbReference>
<dbReference type="CDD" id="cd06278">
    <property type="entry name" value="PBP1_LacI-like"/>
    <property type="match status" value="1"/>
</dbReference>
<dbReference type="CDD" id="cd01392">
    <property type="entry name" value="HTH_LacI"/>
    <property type="match status" value="1"/>
</dbReference>
<dbReference type="InterPro" id="IPR046335">
    <property type="entry name" value="LacI/GalR-like_sensor"/>
</dbReference>
<dbReference type="PANTHER" id="PTHR30146:SF95">
    <property type="entry name" value="RIBOSE OPERON REPRESSOR"/>
    <property type="match status" value="1"/>
</dbReference>
<evidence type="ECO:0000256" key="4">
    <source>
        <dbReference type="ARBA" id="ARBA00023163"/>
    </source>
</evidence>
<dbReference type="Gene3D" id="1.10.260.40">
    <property type="entry name" value="lambda repressor-like DNA-binding domains"/>
    <property type="match status" value="1"/>
</dbReference>
<dbReference type="Pfam" id="PF13377">
    <property type="entry name" value="Peripla_BP_3"/>
    <property type="match status" value="1"/>
</dbReference>
<keyword evidence="1" id="KW-0678">Repressor</keyword>
<accession>A0ABU0JKT8</accession>
<keyword evidence="2" id="KW-0805">Transcription regulation</keyword>
<keyword evidence="3 6" id="KW-0238">DNA-binding</keyword>
<dbReference type="PANTHER" id="PTHR30146">
    <property type="entry name" value="LACI-RELATED TRANSCRIPTIONAL REPRESSOR"/>
    <property type="match status" value="1"/>
</dbReference>
<proteinExistence type="predicted"/>
<protein>
    <submittedName>
        <fullName evidence="6">DNA-binding LacI/PurR family transcriptional regulator</fullName>
    </submittedName>
</protein>
<dbReference type="PROSITE" id="PS50932">
    <property type="entry name" value="HTH_LACI_2"/>
    <property type="match status" value="1"/>
</dbReference>
<reference evidence="6 7" key="1">
    <citation type="submission" date="2023-07" db="EMBL/GenBank/DDBJ databases">
        <title>Genomic Encyclopedia of Type Strains, Phase IV (KMG-IV): sequencing the most valuable type-strain genomes for metagenomic binning, comparative biology and taxonomic classification.</title>
        <authorList>
            <person name="Goeker M."/>
        </authorList>
    </citation>
    <scope>NUCLEOTIDE SEQUENCE [LARGE SCALE GENOMIC DNA]</scope>
    <source>
        <strain evidence="6 7">DSM 19619</strain>
    </source>
</reference>
<evidence type="ECO:0000313" key="7">
    <source>
        <dbReference type="Proteomes" id="UP001242480"/>
    </source>
</evidence>
<dbReference type="RefSeq" id="WP_307282594.1">
    <property type="nucleotide sequence ID" value="NZ_JAUSVX010000018.1"/>
</dbReference>